<evidence type="ECO:0000313" key="9">
    <source>
        <dbReference type="EMBL" id="KAF7131685.1"/>
    </source>
</evidence>
<keyword evidence="6" id="KW-0442">Lipid degradation</keyword>
<dbReference type="OrthoDB" id="1600564at2759"/>
<dbReference type="PANTHER" id="PTHR45650:SF14">
    <property type="entry name" value="GDSL ESTERASE_LIPASE 7-LIKE"/>
    <property type="match status" value="1"/>
</dbReference>
<evidence type="ECO:0000256" key="7">
    <source>
        <dbReference type="ARBA" id="ARBA00023098"/>
    </source>
</evidence>
<name>A0A834LDE2_RHOSS</name>
<dbReference type="PANTHER" id="PTHR45650">
    <property type="entry name" value="GDSL-LIKE LIPASE/ACYLHYDROLASE-RELATED"/>
    <property type="match status" value="1"/>
</dbReference>
<evidence type="ECO:0008006" key="11">
    <source>
        <dbReference type="Google" id="ProtNLM"/>
    </source>
</evidence>
<organism evidence="9 10">
    <name type="scientific">Rhododendron simsii</name>
    <name type="common">Sims's rhododendron</name>
    <dbReference type="NCBI Taxonomy" id="118357"/>
    <lineage>
        <taxon>Eukaryota</taxon>
        <taxon>Viridiplantae</taxon>
        <taxon>Streptophyta</taxon>
        <taxon>Embryophyta</taxon>
        <taxon>Tracheophyta</taxon>
        <taxon>Spermatophyta</taxon>
        <taxon>Magnoliopsida</taxon>
        <taxon>eudicotyledons</taxon>
        <taxon>Gunneridae</taxon>
        <taxon>Pentapetalae</taxon>
        <taxon>asterids</taxon>
        <taxon>Ericales</taxon>
        <taxon>Ericaceae</taxon>
        <taxon>Ericoideae</taxon>
        <taxon>Rhodoreae</taxon>
        <taxon>Rhododendron</taxon>
    </lineage>
</organism>
<comment type="similarity">
    <text evidence="2">Belongs to the 'GDSL' lipolytic enzyme family.</text>
</comment>
<proteinExistence type="inferred from homology"/>
<feature type="signal peptide" evidence="8">
    <location>
        <begin position="1"/>
        <end position="24"/>
    </location>
</feature>
<gene>
    <name evidence="9" type="ORF">RHSIM_Rhsim09G0120600</name>
</gene>
<comment type="subcellular location">
    <subcellularLocation>
        <location evidence="1">Secreted</location>
    </subcellularLocation>
</comment>
<dbReference type="Gene3D" id="3.40.50.1110">
    <property type="entry name" value="SGNH hydrolase"/>
    <property type="match status" value="1"/>
</dbReference>
<keyword evidence="5" id="KW-0378">Hydrolase</keyword>
<dbReference type="EMBL" id="WJXA01000009">
    <property type="protein sequence ID" value="KAF7131685.1"/>
    <property type="molecule type" value="Genomic_DNA"/>
</dbReference>
<sequence length="309" mass="33638">MATTTTPGQILLICLFMFSTSVLTSKCQETAPVIAPAIYVFGDSTVDAGNAYGGYPPAWNKTIADTIVLLIWLHEAALLGLPSAPPFRFSSDEQKSTSLTGFNYAFAGVGMLPETRNAYDAATVYWGFQDQITFFKETINTNLAKNLDSQHLSAHLSDSIFLISFATNDFQFNYLPPSSGSLSHLEPEAFAKLLLASMASHLTTVNSMVLPYSVGLPNMLTQLQANLSGASFSNSDNFAFVADLKHNPSVYGITNTRAPCNVGLTHCNDEDQYLYYDNLHITSRASRVFGYNCFNGTLCAPNIIKLVAK</sequence>
<keyword evidence="10" id="KW-1185">Reference proteome</keyword>
<dbReference type="AlphaFoldDB" id="A0A834LDE2"/>
<evidence type="ECO:0000256" key="8">
    <source>
        <dbReference type="SAM" id="SignalP"/>
    </source>
</evidence>
<protein>
    <recommendedName>
        <fullName evidence="11">GDSL esterase/lipase</fullName>
    </recommendedName>
</protein>
<evidence type="ECO:0000256" key="2">
    <source>
        <dbReference type="ARBA" id="ARBA00008668"/>
    </source>
</evidence>
<dbReference type="InterPro" id="IPR001087">
    <property type="entry name" value="GDSL"/>
</dbReference>
<evidence type="ECO:0000313" key="10">
    <source>
        <dbReference type="Proteomes" id="UP000626092"/>
    </source>
</evidence>
<evidence type="ECO:0000256" key="5">
    <source>
        <dbReference type="ARBA" id="ARBA00022801"/>
    </source>
</evidence>
<dbReference type="InterPro" id="IPR036514">
    <property type="entry name" value="SGNH_hydro_sf"/>
</dbReference>
<evidence type="ECO:0000256" key="4">
    <source>
        <dbReference type="ARBA" id="ARBA00022729"/>
    </source>
</evidence>
<evidence type="ECO:0000256" key="1">
    <source>
        <dbReference type="ARBA" id="ARBA00004613"/>
    </source>
</evidence>
<dbReference type="GO" id="GO:0016788">
    <property type="term" value="F:hydrolase activity, acting on ester bonds"/>
    <property type="evidence" value="ECO:0007669"/>
    <property type="project" value="InterPro"/>
</dbReference>
<reference evidence="9" key="1">
    <citation type="submission" date="2019-11" db="EMBL/GenBank/DDBJ databases">
        <authorList>
            <person name="Liu Y."/>
            <person name="Hou J."/>
            <person name="Li T.-Q."/>
            <person name="Guan C.-H."/>
            <person name="Wu X."/>
            <person name="Wu H.-Z."/>
            <person name="Ling F."/>
            <person name="Zhang R."/>
            <person name="Shi X.-G."/>
            <person name="Ren J.-P."/>
            <person name="Chen E.-F."/>
            <person name="Sun J.-M."/>
        </authorList>
    </citation>
    <scope>NUCLEOTIDE SEQUENCE</scope>
    <source>
        <strain evidence="9">Adult_tree_wgs_1</strain>
        <tissue evidence="9">Leaves</tissue>
    </source>
</reference>
<comment type="caution">
    <text evidence="9">The sequence shown here is derived from an EMBL/GenBank/DDBJ whole genome shotgun (WGS) entry which is preliminary data.</text>
</comment>
<dbReference type="Proteomes" id="UP000626092">
    <property type="component" value="Unassembled WGS sequence"/>
</dbReference>
<keyword evidence="7" id="KW-0443">Lipid metabolism</keyword>
<dbReference type="GO" id="GO:0005576">
    <property type="term" value="C:extracellular region"/>
    <property type="evidence" value="ECO:0007669"/>
    <property type="project" value="UniProtKB-SubCell"/>
</dbReference>
<dbReference type="InterPro" id="IPR051238">
    <property type="entry name" value="GDSL_esterase/lipase"/>
</dbReference>
<feature type="chain" id="PRO_5032345869" description="GDSL esterase/lipase" evidence="8">
    <location>
        <begin position="25"/>
        <end position="309"/>
    </location>
</feature>
<evidence type="ECO:0000256" key="6">
    <source>
        <dbReference type="ARBA" id="ARBA00022963"/>
    </source>
</evidence>
<keyword evidence="3" id="KW-0964">Secreted</keyword>
<evidence type="ECO:0000256" key="3">
    <source>
        <dbReference type="ARBA" id="ARBA00022525"/>
    </source>
</evidence>
<accession>A0A834LDE2</accession>
<dbReference type="GO" id="GO:0016042">
    <property type="term" value="P:lipid catabolic process"/>
    <property type="evidence" value="ECO:0007669"/>
    <property type="project" value="UniProtKB-KW"/>
</dbReference>
<keyword evidence="4 8" id="KW-0732">Signal</keyword>
<dbReference type="Pfam" id="PF00657">
    <property type="entry name" value="Lipase_GDSL"/>
    <property type="match status" value="1"/>
</dbReference>